<dbReference type="AlphaFoldDB" id="A0A1H4MC86"/>
<dbReference type="PROSITE" id="PS51257">
    <property type="entry name" value="PROKAR_LIPOPROTEIN"/>
    <property type="match status" value="1"/>
</dbReference>
<dbReference type="EMBL" id="FNTJ01000001">
    <property type="protein sequence ID" value="SEB80553.1"/>
    <property type="molecule type" value="Genomic_DNA"/>
</dbReference>
<accession>A0A1H4MC86</accession>
<sequence length="83" mass="8784">MGNEKSIKQQLMLLPLALLLGACSGQSTTSPAVSQPKAAVIPALPPQARQQPAQPWCLPTCSSALTSERETWRQMLIKAGAGE</sequence>
<keyword evidence="2" id="KW-1185">Reference proteome</keyword>
<evidence type="ECO:0000313" key="1">
    <source>
        <dbReference type="EMBL" id="SEB80553.1"/>
    </source>
</evidence>
<reference evidence="2" key="1">
    <citation type="submission" date="2016-10" db="EMBL/GenBank/DDBJ databases">
        <authorList>
            <person name="Varghese N."/>
            <person name="Submissions S."/>
        </authorList>
    </citation>
    <scope>NUCLEOTIDE SEQUENCE [LARGE SCALE GENOMIC DNA]</scope>
    <source>
        <strain evidence="2">DSM 9751</strain>
    </source>
</reference>
<gene>
    <name evidence="1" type="ORF">SAMN05216178_2323</name>
</gene>
<proteinExistence type="predicted"/>
<name>A0A1H4MC86_9PSED</name>
<protein>
    <submittedName>
        <fullName evidence="1">Uncharacterized protein</fullName>
    </submittedName>
</protein>
<organism evidence="1 2">
    <name type="scientific">Pseudomonas saponiphila</name>
    <dbReference type="NCBI Taxonomy" id="556534"/>
    <lineage>
        <taxon>Bacteria</taxon>
        <taxon>Pseudomonadati</taxon>
        <taxon>Pseudomonadota</taxon>
        <taxon>Gammaproteobacteria</taxon>
        <taxon>Pseudomonadales</taxon>
        <taxon>Pseudomonadaceae</taxon>
        <taxon>Pseudomonas</taxon>
    </lineage>
</organism>
<dbReference type="Proteomes" id="UP000198982">
    <property type="component" value="Unassembled WGS sequence"/>
</dbReference>
<evidence type="ECO:0000313" key="2">
    <source>
        <dbReference type="Proteomes" id="UP000198982"/>
    </source>
</evidence>